<accession>A0ABU4HLW9</accession>
<dbReference type="Gene3D" id="3.40.50.720">
    <property type="entry name" value="NAD(P)-binding Rossmann-like Domain"/>
    <property type="match status" value="1"/>
</dbReference>
<dbReference type="InterPro" id="IPR057326">
    <property type="entry name" value="KR_dom"/>
</dbReference>
<dbReference type="InterPro" id="IPR036291">
    <property type="entry name" value="NAD(P)-bd_dom_sf"/>
</dbReference>
<organism evidence="4 5">
    <name type="scientific">Conexibacter stalactiti</name>
    <dbReference type="NCBI Taxonomy" id="1940611"/>
    <lineage>
        <taxon>Bacteria</taxon>
        <taxon>Bacillati</taxon>
        <taxon>Actinomycetota</taxon>
        <taxon>Thermoleophilia</taxon>
        <taxon>Solirubrobacterales</taxon>
        <taxon>Conexibacteraceae</taxon>
        <taxon>Conexibacter</taxon>
    </lineage>
</organism>
<protein>
    <submittedName>
        <fullName evidence="4">SDR family oxidoreductase</fullName>
        <ecNumber evidence="4">1.-.-.-</ecNumber>
    </submittedName>
</protein>
<evidence type="ECO:0000313" key="4">
    <source>
        <dbReference type="EMBL" id="MDW5594252.1"/>
    </source>
</evidence>
<dbReference type="PANTHER" id="PTHR44196">
    <property type="entry name" value="DEHYDROGENASE/REDUCTASE SDR FAMILY MEMBER 7B"/>
    <property type="match status" value="1"/>
</dbReference>
<gene>
    <name evidence="4" type="ORF">R7226_07890</name>
</gene>
<evidence type="ECO:0000256" key="2">
    <source>
        <dbReference type="ARBA" id="ARBA00023002"/>
    </source>
</evidence>
<keyword evidence="2 4" id="KW-0560">Oxidoreductase</keyword>
<dbReference type="CDD" id="cd05233">
    <property type="entry name" value="SDR_c"/>
    <property type="match status" value="1"/>
</dbReference>
<feature type="domain" description="Ketoreductase" evidence="3">
    <location>
        <begin position="8"/>
        <end position="185"/>
    </location>
</feature>
<sequence length="241" mass="24851">MTTPAPAPLAVIAGASSGIGAATARRLAADGWNVHVAARRAEPLRALAREISGSCTVADLSQAADARRLADDVAALGTPAKLAIYAAGVLEPAEIADHPLDVWERTIAVNLTGGFLFAQALLPSLGAGSRIVFTSSVSARKGARGLAAYSASKSGLDRLAEALQAEHEQDGIGVHVLALGPVATPMLDRPGVSPFQLDPEQVADVIAQLAALPPDLVMRDLQLRAVTKGPFARRRPGGRVE</sequence>
<dbReference type="Proteomes" id="UP001284601">
    <property type="component" value="Unassembled WGS sequence"/>
</dbReference>
<dbReference type="PANTHER" id="PTHR44196:SF1">
    <property type="entry name" value="DEHYDROGENASE_REDUCTASE SDR FAMILY MEMBER 7B"/>
    <property type="match status" value="1"/>
</dbReference>
<evidence type="ECO:0000313" key="5">
    <source>
        <dbReference type="Proteomes" id="UP001284601"/>
    </source>
</evidence>
<dbReference type="EC" id="1.-.-.-" evidence="4"/>
<dbReference type="RefSeq" id="WP_318596523.1">
    <property type="nucleotide sequence ID" value="NZ_JAWSTH010000014.1"/>
</dbReference>
<evidence type="ECO:0000259" key="3">
    <source>
        <dbReference type="SMART" id="SM00822"/>
    </source>
</evidence>
<dbReference type="PROSITE" id="PS00061">
    <property type="entry name" value="ADH_SHORT"/>
    <property type="match status" value="1"/>
</dbReference>
<proteinExistence type="inferred from homology"/>
<reference evidence="4 5" key="2">
    <citation type="submission" date="2023-10" db="EMBL/GenBank/DDBJ databases">
        <authorList>
            <person name="Han X.F."/>
        </authorList>
    </citation>
    <scope>NUCLEOTIDE SEQUENCE [LARGE SCALE GENOMIC DNA]</scope>
    <source>
        <strain evidence="4 5">KCTC 39840</strain>
    </source>
</reference>
<reference evidence="5" key="1">
    <citation type="submission" date="2023-07" db="EMBL/GenBank/DDBJ databases">
        <title>Conexibacter stalactiti sp. nov., isolated from stalactites in a lava cave and emended description of the genus Conexibacter.</title>
        <authorList>
            <person name="Lee S.D."/>
        </authorList>
    </citation>
    <scope>NUCLEOTIDE SEQUENCE [LARGE SCALE GENOMIC DNA]</scope>
    <source>
        <strain evidence="5">KCTC 39840</strain>
    </source>
</reference>
<dbReference type="PRINTS" id="PR00081">
    <property type="entry name" value="GDHRDH"/>
</dbReference>
<keyword evidence="5" id="KW-1185">Reference proteome</keyword>
<evidence type="ECO:0000256" key="1">
    <source>
        <dbReference type="ARBA" id="ARBA00006484"/>
    </source>
</evidence>
<comment type="caution">
    <text evidence="4">The sequence shown here is derived from an EMBL/GenBank/DDBJ whole genome shotgun (WGS) entry which is preliminary data.</text>
</comment>
<dbReference type="EMBL" id="JAWSTH010000014">
    <property type="protein sequence ID" value="MDW5594252.1"/>
    <property type="molecule type" value="Genomic_DNA"/>
</dbReference>
<dbReference type="InterPro" id="IPR002347">
    <property type="entry name" value="SDR_fam"/>
</dbReference>
<dbReference type="Pfam" id="PF00106">
    <property type="entry name" value="adh_short"/>
    <property type="match status" value="1"/>
</dbReference>
<dbReference type="InterPro" id="IPR020904">
    <property type="entry name" value="Sc_DH/Rdtase_CS"/>
</dbReference>
<comment type="similarity">
    <text evidence="1">Belongs to the short-chain dehydrogenases/reductases (SDR) family.</text>
</comment>
<name>A0ABU4HLW9_9ACTN</name>
<dbReference type="SUPFAM" id="SSF51735">
    <property type="entry name" value="NAD(P)-binding Rossmann-fold domains"/>
    <property type="match status" value="1"/>
</dbReference>
<dbReference type="GO" id="GO:0016491">
    <property type="term" value="F:oxidoreductase activity"/>
    <property type="evidence" value="ECO:0007669"/>
    <property type="project" value="UniProtKB-KW"/>
</dbReference>
<dbReference type="SMART" id="SM00822">
    <property type="entry name" value="PKS_KR"/>
    <property type="match status" value="1"/>
</dbReference>